<evidence type="ECO:0000313" key="2">
    <source>
        <dbReference type="EMBL" id="RAS19388.1"/>
    </source>
</evidence>
<dbReference type="AlphaFoldDB" id="A0A329BAA7"/>
<name>A0A329BAA7_9BURK</name>
<dbReference type="OrthoDB" id="5956333at2"/>
<dbReference type="EMBL" id="QLTK01000043">
    <property type="protein sequence ID" value="RAS19388.1"/>
    <property type="molecule type" value="Genomic_DNA"/>
</dbReference>
<dbReference type="Proteomes" id="UP000248918">
    <property type="component" value="Unassembled WGS sequence"/>
</dbReference>
<proteinExistence type="predicted"/>
<reference evidence="2 3" key="1">
    <citation type="submission" date="2018-06" db="EMBL/GenBank/DDBJ databases">
        <title>Genomic Encyclopedia of Type Strains, Phase III (KMG-III): the genomes of soil and plant-associated and newly described type strains.</title>
        <authorList>
            <person name="Whitman W."/>
        </authorList>
    </citation>
    <scope>NUCLEOTIDE SEQUENCE [LARGE SCALE GENOMIC DNA]</scope>
    <source>
        <strain evidence="2 3">LMG 23644</strain>
    </source>
</reference>
<evidence type="ECO:0000313" key="3">
    <source>
        <dbReference type="Proteomes" id="UP000248918"/>
    </source>
</evidence>
<evidence type="ECO:0000256" key="1">
    <source>
        <dbReference type="SAM" id="MobiDB-lite"/>
    </source>
</evidence>
<gene>
    <name evidence="2" type="ORF">BX591_14352</name>
</gene>
<sequence length="104" mass="11122">MTTPCERTKAVTDTRELLQMLARADEIRVGGLVQAVALGLLRHYPLDIDLEVSASALPGLWAAPKRRRVESTAATGRPSPIPGRDEADEIRNQGVDDGQAACGS</sequence>
<organism evidence="2 3">
    <name type="scientific">Paraburkholderia bryophila</name>
    <dbReference type="NCBI Taxonomy" id="420952"/>
    <lineage>
        <taxon>Bacteria</taxon>
        <taxon>Pseudomonadati</taxon>
        <taxon>Pseudomonadota</taxon>
        <taxon>Betaproteobacteria</taxon>
        <taxon>Burkholderiales</taxon>
        <taxon>Burkholderiaceae</taxon>
        <taxon>Paraburkholderia</taxon>
    </lineage>
</organism>
<dbReference type="InterPro" id="IPR049723">
    <property type="entry name" value="BPSL0761-like"/>
</dbReference>
<dbReference type="NCBIfam" id="NF041728">
    <property type="entry name" value="BPSL0761_fam"/>
    <property type="match status" value="1"/>
</dbReference>
<accession>A0A329BAA7</accession>
<feature type="region of interest" description="Disordered" evidence="1">
    <location>
        <begin position="65"/>
        <end position="104"/>
    </location>
</feature>
<comment type="caution">
    <text evidence="2">The sequence shown here is derived from an EMBL/GenBank/DDBJ whole genome shotgun (WGS) entry which is preliminary data.</text>
</comment>
<protein>
    <submittedName>
        <fullName evidence="2">Uncharacterized protein</fullName>
    </submittedName>
</protein>